<feature type="region of interest" description="Disordered" evidence="1">
    <location>
        <begin position="1"/>
        <end position="77"/>
    </location>
</feature>
<evidence type="ECO:0000256" key="1">
    <source>
        <dbReference type="SAM" id="MobiDB-lite"/>
    </source>
</evidence>
<dbReference type="AlphaFoldDB" id="A0A7J7LBV0"/>
<feature type="compositionally biased region" description="Polar residues" evidence="1">
    <location>
        <begin position="34"/>
        <end position="46"/>
    </location>
</feature>
<dbReference type="Proteomes" id="UP000541444">
    <property type="component" value="Unassembled WGS sequence"/>
</dbReference>
<evidence type="ECO:0000313" key="2">
    <source>
        <dbReference type="EMBL" id="KAF6140146.1"/>
    </source>
</evidence>
<evidence type="ECO:0000313" key="3">
    <source>
        <dbReference type="Proteomes" id="UP000541444"/>
    </source>
</evidence>
<feature type="compositionally biased region" description="Polar residues" evidence="1">
    <location>
        <begin position="1"/>
        <end position="26"/>
    </location>
</feature>
<dbReference type="EMBL" id="JACGCM010002399">
    <property type="protein sequence ID" value="KAF6140146.1"/>
    <property type="molecule type" value="Genomic_DNA"/>
</dbReference>
<feature type="non-terminal residue" evidence="2">
    <location>
        <position position="1"/>
    </location>
</feature>
<comment type="caution">
    <text evidence="2">The sequence shown here is derived from an EMBL/GenBank/DDBJ whole genome shotgun (WGS) entry which is preliminary data.</text>
</comment>
<protein>
    <submittedName>
        <fullName evidence="2">Uncharacterized protein</fullName>
    </submittedName>
</protein>
<keyword evidence="3" id="KW-1185">Reference proteome</keyword>
<name>A0A7J7LBV0_9MAGN</name>
<proteinExistence type="predicted"/>
<sequence>EPNNWGQPSQFASSTQFQHPSSFANPSQSQSSQLHGTQSIDLSQSEDAGVVDGQKNEEKRRPTTKNTNEKGGGSQLLKWTGIQNKNLSKAWVHVSEDRIKATANNLIFFGTQFWMHFMFFVKRMVNMLNVQFHL</sequence>
<organism evidence="2 3">
    <name type="scientific">Kingdonia uniflora</name>
    <dbReference type="NCBI Taxonomy" id="39325"/>
    <lineage>
        <taxon>Eukaryota</taxon>
        <taxon>Viridiplantae</taxon>
        <taxon>Streptophyta</taxon>
        <taxon>Embryophyta</taxon>
        <taxon>Tracheophyta</taxon>
        <taxon>Spermatophyta</taxon>
        <taxon>Magnoliopsida</taxon>
        <taxon>Ranunculales</taxon>
        <taxon>Circaeasteraceae</taxon>
        <taxon>Kingdonia</taxon>
    </lineage>
</organism>
<accession>A0A7J7LBV0</accession>
<dbReference type="OrthoDB" id="1406386at2759"/>
<gene>
    <name evidence="2" type="ORF">GIB67_028952</name>
</gene>
<reference evidence="2 3" key="1">
    <citation type="journal article" date="2020" name="IScience">
        <title>Genome Sequencing of the Endangered Kingdonia uniflora (Circaeasteraceae, Ranunculales) Reveals Potential Mechanisms of Evolutionary Specialization.</title>
        <authorList>
            <person name="Sun Y."/>
            <person name="Deng T."/>
            <person name="Zhang A."/>
            <person name="Moore M.J."/>
            <person name="Landis J.B."/>
            <person name="Lin N."/>
            <person name="Zhang H."/>
            <person name="Zhang X."/>
            <person name="Huang J."/>
            <person name="Zhang X."/>
            <person name="Sun H."/>
            <person name="Wang H."/>
        </authorList>
    </citation>
    <scope>NUCLEOTIDE SEQUENCE [LARGE SCALE GENOMIC DNA]</scope>
    <source>
        <strain evidence="2">TB1705</strain>
        <tissue evidence="2">Leaf</tissue>
    </source>
</reference>